<dbReference type="Proteomes" id="UP000294200">
    <property type="component" value="Unassembled WGS sequence"/>
</dbReference>
<evidence type="ECO:0000313" key="2">
    <source>
        <dbReference type="Proteomes" id="UP000294200"/>
    </source>
</evidence>
<accession>A0A4R0X0N6</accession>
<organism evidence="1 2">
    <name type="scientific">Paraburkholderia steynii</name>
    <dbReference type="NCBI Taxonomy" id="1245441"/>
    <lineage>
        <taxon>Bacteria</taxon>
        <taxon>Pseudomonadati</taxon>
        <taxon>Pseudomonadota</taxon>
        <taxon>Betaproteobacteria</taxon>
        <taxon>Burkholderiales</taxon>
        <taxon>Burkholderiaceae</taxon>
        <taxon>Paraburkholderia</taxon>
    </lineage>
</organism>
<reference evidence="1 2" key="1">
    <citation type="submission" date="2017-02" db="EMBL/GenBank/DDBJ databases">
        <title>Paraburkholderia sophoroidis sp. nov. and Paraburkholderia steynii sp. nov. rhizobial symbionts of the fynbos legume Hypocalyptus sophoroides.</title>
        <authorList>
            <person name="Steenkamp E.T."/>
            <person name="Beukes C.W."/>
            <person name="Van Zyl E."/>
            <person name="Avontuur J."/>
            <person name="Chan W.Y."/>
            <person name="Hassen A."/>
            <person name="Palmer M."/>
            <person name="Mthombeni L."/>
            <person name="Phalane F."/>
            <person name="Sereme K."/>
            <person name="Venter S.N."/>
        </authorList>
    </citation>
    <scope>NUCLEOTIDE SEQUENCE [LARGE SCALE GENOMIC DNA]</scope>
    <source>
        <strain evidence="1 2">HC1.1ba</strain>
    </source>
</reference>
<comment type="caution">
    <text evidence="1">The sequence shown here is derived from an EMBL/GenBank/DDBJ whole genome shotgun (WGS) entry which is preliminary data.</text>
</comment>
<proteinExistence type="predicted"/>
<keyword evidence="2" id="KW-1185">Reference proteome</keyword>
<protein>
    <submittedName>
        <fullName evidence="1">Phage tail protein</fullName>
    </submittedName>
</protein>
<name>A0A4R0X0N6_9BURK</name>
<dbReference type="AlphaFoldDB" id="A0A4R0X0N6"/>
<evidence type="ECO:0000313" key="1">
    <source>
        <dbReference type="EMBL" id="TCF99888.1"/>
    </source>
</evidence>
<feature type="non-terminal residue" evidence="1">
    <location>
        <position position="1"/>
    </location>
</feature>
<dbReference type="EMBL" id="MWML01001038">
    <property type="protein sequence ID" value="TCF99888.1"/>
    <property type="molecule type" value="Genomic_DNA"/>
</dbReference>
<sequence length="71" mass="7710">RNASGQPDNSYLEIETMFLLTYVLRRLRTMVTTKICAGEVAADGTRFAPGSGIVTPKLIKADQIANPRDGV</sequence>
<gene>
    <name evidence="1" type="ORF">BZM27_54815</name>
</gene>